<evidence type="ECO:0000256" key="2">
    <source>
        <dbReference type="ARBA" id="ARBA00019232"/>
    </source>
</evidence>
<keyword evidence="4" id="KW-0812">Transmembrane</keyword>
<keyword evidence="4" id="KW-0378">Hydrolase</keyword>
<dbReference type="EC" id="3.4.21.89" evidence="4"/>
<dbReference type="Proteomes" id="UP000184608">
    <property type="component" value="Unassembled WGS sequence"/>
</dbReference>
<dbReference type="PANTHER" id="PTHR43390">
    <property type="entry name" value="SIGNAL PEPTIDASE I"/>
    <property type="match status" value="1"/>
</dbReference>
<dbReference type="InterPro" id="IPR000223">
    <property type="entry name" value="Pept_S26A_signal_pept_1"/>
</dbReference>
<dbReference type="Pfam" id="PF10502">
    <property type="entry name" value="Peptidase_S26"/>
    <property type="match status" value="1"/>
</dbReference>
<dbReference type="InterPro" id="IPR036286">
    <property type="entry name" value="LexA/Signal_pep-like_sf"/>
</dbReference>
<feature type="domain" description="Peptidase S26" evidence="5">
    <location>
        <begin position="93"/>
        <end position="229"/>
    </location>
</feature>
<organism evidence="6 7">
    <name type="scientific">Vibrio aerogenes CECT 7868</name>
    <dbReference type="NCBI Taxonomy" id="1216006"/>
    <lineage>
        <taxon>Bacteria</taxon>
        <taxon>Pseudomonadati</taxon>
        <taxon>Pseudomonadota</taxon>
        <taxon>Gammaproteobacteria</taxon>
        <taxon>Vibrionales</taxon>
        <taxon>Vibrionaceae</taxon>
        <taxon>Vibrio</taxon>
    </lineage>
</organism>
<evidence type="ECO:0000313" key="7">
    <source>
        <dbReference type="Proteomes" id="UP000184608"/>
    </source>
</evidence>
<evidence type="ECO:0000256" key="1">
    <source>
        <dbReference type="ARBA" id="ARBA00009370"/>
    </source>
</evidence>
<protein>
    <recommendedName>
        <fullName evidence="2 4">Signal peptidase I</fullName>
        <ecNumber evidence="4">3.4.21.89</ecNumber>
    </recommendedName>
</protein>
<keyword evidence="4" id="KW-0472">Membrane</keyword>
<evidence type="ECO:0000256" key="3">
    <source>
        <dbReference type="PIRSR" id="PIRSR600223-1"/>
    </source>
</evidence>
<dbReference type="GO" id="GO:0009003">
    <property type="term" value="F:signal peptidase activity"/>
    <property type="evidence" value="ECO:0007669"/>
    <property type="project" value="UniProtKB-EC"/>
</dbReference>
<dbReference type="RefSeq" id="WP_073603192.1">
    <property type="nucleotide sequence ID" value="NZ_FQXZ01000014.1"/>
</dbReference>
<reference evidence="6 7" key="1">
    <citation type="submission" date="2016-11" db="EMBL/GenBank/DDBJ databases">
        <authorList>
            <person name="Jaros S."/>
            <person name="Januszkiewicz K."/>
            <person name="Wedrychowicz H."/>
        </authorList>
    </citation>
    <scope>NUCLEOTIDE SEQUENCE [LARGE SCALE GENOMIC DNA]</scope>
    <source>
        <strain evidence="6 7">CECT 7868</strain>
    </source>
</reference>
<name>A0A1M5Y2J4_9VIBR</name>
<gene>
    <name evidence="6" type="ORF">VA7868_01454</name>
</gene>
<feature type="transmembrane region" description="Helical" evidence="4">
    <location>
        <begin position="55"/>
        <end position="73"/>
    </location>
</feature>
<proteinExistence type="inferred from homology"/>
<keyword evidence="4" id="KW-0645">Protease</keyword>
<comment type="subcellular location">
    <subcellularLocation>
        <location evidence="4">Membrane</location>
        <topology evidence="4">Multi-pass membrane protein</topology>
    </subcellularLocation>
</comment>
<accession>A0A1M5Y2J4</accession>
<dbReference type="STRING" id="1216006.VA7868_01454"/>
<dbReference type="GO" id="GO:0004252">
    <property type="term" value="F:serine-type endopeptidase activity"/>
    <property type="evidence" value="ECO:0007669"/>
    <property type="project" value="InterPro"/>
</dbReference>
<keyword evidence="4" id="KW-1133">Transmembrane helix</keyword>
<keyword evidence="7" id="KW-1185">Reference proteome</keyword>
<dbReference type="PRINTS" id="PR00727">
    <property type="entry name" value="LEADERPTASE"/>
</dbReference>
<dbReference type="GO" id="GO:0006465">
    <property type="term" value="P:signal peptide processing"/>
    <property type="evidence" value="ECO:0007669"/>
    <property type="project" value="InterPro"/>
</dbReference>
<comment type="catalytic activity">
    <reaction evidence="4">
        <text>Cleavage of hydrophobic, N-terminal signal or leader sequences from secreted and periplasmic proteins.</text>
        <dbReference type="EC" id="3.4.21.89"/>
    </reaction>
</comment>
<feature type="active site" evidence="3">
    <location>
        <position position="112"/>
    </location>
</feature>
<dbReference type="EMBL" id="FQXZ01000014">
    <property type="protein sequence ID" value="SHI06257.1"/>
    <property type="molecule type" value="Genomic_DNA"/>
</dbReference>
<dbReference type="OrthoDB" id="5360818at2"/>
<dbReference type="PANTHER" id="PTHR43390:SF1">
    <property type="entry name" value="CHLOROPLAST PROCESSING PEPTIDASE"/>
    <property type="match status" value="1"/>
</dbReference>
<dbReference type="CDD" id="cd06530">
    <property type="entry name" value="S26_SPase_I"/>
    <property type="match status" value="1"/>
</dbReference>
<dbReference type="GO" id="GO:0016020">
    <property type="term" value="C:membrane"/>
    <property type="evidence" value="ECO:0007669"/>
    <property type="project" value="UniProtKB-SubCell"/>
</dbReference>
<dbReference type="Gene3D" id="2.10.109.10">
    <property type="entry name" value="Umud Fragment, subunit A"/>
    <property type="match status" value="1"/>
</dbReference>
<sequence>MNFKNILRAFINLFTLGFADAIQSKPVALLWCIPPLFFTVSSLNNDFLSPAIFEMKYWLFFVLFIALLGSSFFSHYSKKISYLILVPLLIASYVSAYYVPKKLGITLGIGTSMLPTIKSGEFVIYKDIDAQEPIDRGDIILFKLKSKNIEVEKRVFALGGSTVYAKDKQYCIAVKNICIKDNLLSDDYIRIFNIPKNTFFVLGDNIPLSSDSRHWKNPYVKRQDIYGKYIGKSYILNRFMHYFFD</sequence>
<feature type="transmembrane region" description="Helical" evidence="4">
    <location>
        <begin position="80"/>
        <end position="99"/>
    </location>
</feature>
<dbReference type="AlphaFoldDB" id="A0A1M5Y2J4"/>
<dbReference type="InterPro" id="IPR019533">
    <property type="entry name" value="Peptidase_S26"/>
</dbReference>
<dbReference type="SUPFAM" id="SSF51306">
    <property type="entry name" value="LexA/Signal peptidase"/>
    <property type="match status" value="1"/>
</dbReference>
<dbReference type="NCBIfam" id="TIGR02227">
    <property type="entry name" value="sigpep_I_bact"/>
    <property type="match status" value="1"/>
</dbReference>
<comment type="similarity">
    <text evidence="1 4">Belongs to the peptidase S26 family.</text>
</comment>
<feature type="active site" evidence="3">
    <location>
        <position position="153"/>
    </location>
</feature>
<evidence type="ECO:0000259" key="5">
    <source>
        <dbReference type="Pfam" id="PF10502"/>
    </source>
</evidence>
<evidence type="ECO:0000256" key="4">
    <source>
        <dbReference type="RuleBase" id="RU362042"/>
    </source>
</evidence>
<evidence type="ECO:0000313" key="6">
    <source>
        <dbReference type="EMBL" id="SHI06257.1"/>
    </source>
</evidence>